<dbReference type="Proteomes" id="UP001151760">
    <property type="component" value="Unassembled WGS sequence"/>
</dbReference>
<organism evidence="2 3">
    <name type="scientific">Tanacetum coccineum</name>
    <dbReference type="NCBI Taxonomy" id="301880"/>
    <lineage>
        <taxon>Eukaryota</taxon>
        <taxon>Viridiplantae</taxon>
        <taxon>Streptophyta</taxon>
        <taxon>Embryophyta</taxon>
        <taxon>Tracheophyta</taxon>
        <taxon>Spermatophyta</taxon>
        <taxon>Magnoliopsida</taxon>
        <taxon>eudicotyledons</taxon>
        <taxon>Gunneridae</taxon>
        <taxon>Pentapetalae</taxon>
        <taxon>asterids</taxon>
        <taxon>campanulids</taxon>
        <taxon>Asterales</taxon>
        <taxon>Asteraceae</taxon>
        <taxon>Asteroideae</taxon>
        <taxon>Anthemideae</taxon>
        <taxon>Anthemidinae</taxon>
        <taxon>Tanacetum</taxon>
    </lineage>
</organism>
<evidence type="ECO:0000313" key="2">
    <source>
        <dbReference type="EMBL" id="GJS96553.1"/>
    </source>
</evidence>
<accession>A0ABQ5A1Z7</accession>
<feature type="domain" description="Reverse transcriptase Ty1/copia-type" evidence="1">
    <location>
        <begin position="201"/>
        <end position="295"/>
    </location>
</feature>
<dbReference type="Pfam" id="PF07727">
    <property type="entry name" value="RVT_2"/>
    <property type="match status" value="1"/>
</dbReference>
<sequence length="316" mass="36482">MGTPPLLPIPLPTSSSPLHLLSTDRRVDRPEVTLPPQKRLGIALSPRYEAGEISFAPTARPPRGFMADYGFVATMDREITRDLERDVGYGITDTLDEMLVDMQGAPATDDIELGRRMTEFATRIRQDTDEIYMRIHKNPVLKWLFKNKHGEENTVIQNKTRLVVRGYPQEEGNYQDILAYAAHKSFTVFHGLVKTAFLACHVYKLKKALYGLKNKPRAWYDKLSKFLLQNHFNKGTIDPTMFIRCFDDDILVVQVYVDDIIFGSTNPRYTQLFADLMKSRFKMSMMGEMMFFLGLCNTPKMGRSGIWVWERYFIDQ</sequence>
<protein>
    <submittedName>
        <fullName evidence="2">Retrovirus-related pol polyprotein from transposon TNT 1-94</fullName>
    </submittedName>
</protein>
<name>A0ABQ5A1Z7_9ASTR</name>
<proteinExistence type="predicted"/>
<evidence type="ECO:0000313" key="3">
    <source>
        <dbReference type="Proteomes" id="UP001151760"/>
    </source>
</evidence>
<dbReference type="InterPro" id="IPR013103">
    <property type="entry name" value="RVT_2"/>
</dbReference>
<reference evidence="2" key="2">
    <citation type="submission" date="2022-01" db="EMBL/GenBank/DDBJ databases">
        <authorList>
            <person name="Yamashiro T."/>
            <person name="Shiraishi A."/>
            <person name="Satake H."/>
            <person name="Nakayama K."/>
        </authorList>
    </citation>
    <scope>NUCLEOTIDE SEQUENCE</scope>
</reference>
<keyword evidence="3" id="KW-1185">Reference proteome</keyword>
<comment type="caution">
    <text evidence="2">The sequence shown here is derived from an EMBL/GenBank/DDBJ whole genome shotgun (WGS) entry which is preliminary data.</text>
</comment>
<gene>
    <name evidence="2" type="ORF">Tco_0803521</name>
</gene>
<dbReference type="SUPFAM" id="SSF56672">
    <property type="entry name" value="DNA/RNA polymerases"/>
    <property type="match status" value="1"/>
</dbReference>
<dbReference type="EMBL" id="BQNB010011895">
    <property type="protein sequence ID" value="GJS96553.1"/>
    <property type="molecule type" value="Genomic_DNA"/>
</dbReference>
<reference evidence="2" key="1">
    <citation type="journal article" date="2022" name="Int. J. Mol. Sci.">
        <title>Draft Genome of Tanacetum Coccineum: Genomic Comparison of Closely Related Tanacetum-Family Plants.</title>
        <authorList>
            <person name="Yamashiro T."/>
            <person name="Shiraishi A."/>
            <person name="Nakayama K."/>
            <person name="Satake H."/>
        </authorList>
    </citation>
    <scope>NUCLEOTIDE SEQUENCE</scope>
</reference>
<dbReference type="InterPro" id="IPR043502">
    <property type="entry name" value="DNA/RNA_pol_sf"/>
</dbReference>
<evidence type="ECO:0000259" key="1">
    <source>
        <dbReference type="Pfam" id="PF07727"/>
    </source>
</evidence>